<sequence length="166" mass="18325">MAGDASERAYKARALAQAHPLTNVARRFRERAVAQEELDQPMVELARWAGEALLKGYCLRRVEEQDAGAGGEQVEDVTDLDLLEARTTEIAADLRTGDPGRHLFGDPDLTFGALDRIITSELSSRADNYREAVDAAGWRQFEEYIAWWTVRGYALRAAEAAQGASA</sequence>
<organism evidence="1">
    <name type="scientific">uncultured Acidimicrobiales bacterium</name>
    <dbReference type="NCBI Taxonomy" id="310071"/>
    <lineage>
        <taxon>Bacteria</taxon>
        <taxon>Bacillati</taxon>
        <taxon>Actinomycetota</taxon>
        <taxon>Acidimicrobiia</taxon>
        <taxon>Acidimicrobiales</taxon>
        <taxon>environmental samples</taxon>
    </lineage>
</organism>
<dbReference type="EMBL" id="CADCSZ010000159">
    <property type="protein sequence ID" value="CAA9256781.1"/>
    <property type="molecule type" value="Genomic_DNA"/>
</dbReference>
<gene>
    <name evidence="1" type="ORF">AVDCRST_MAG76-2603</name>
</gene>
<name>A0A6J4IR91_9ACTN</name>
<accession>A0A6J4IR91</accession>
<reference evidence="1" key="1">
    <citation type="submission" date="2020-02" db="EMBL/GenBank/DDBJ databases">
        <authorList>
            <person name="Meier V. D."/>
        </authorList>
    </citation>
    <scope>NUCLEOTIDE SEQUENCE</scope>
    <source>
        <strain evidence="1">AVDCRST_MAG76</strain>
    </source>
</reference>
<proteinExistence type="predicted"/>
<evidence type="ECO:0000313" key="1">
    <source>
        <dbReference type="EMBL" id="CAA9256781.1"/>
    </source>
</evidence>
<protein>
    <submittedName>
        <fullName evidence="1">Uncharacterized protein</fullName>
    </submittedName>
</protein>
<dbReference type="AlphaFoldDB" id="A0A6J4IR91"/>